<keyword evidence="2" id="KW-1185">Reference proteome</keyword>
<name>A0ACB8SCN7_9AGAM</name>
<reference evidence="1" key="1">
    <citation type="submission" date="2021-02" db="EMBL/GenBank/DDBJ databases">
        <authorList>
            <consortium name="DOE Joint Genome Institute"/>
            <person name="Ahrendt S."/>
            <person name="Looney B.P."/>
            <person name="Miyauchi S."/>
            <person name="Morin E."/>
            <person name="Drula E."/>
            <person name="Courty P.E."/>
            <person name="Chicoki N."/>
            <person name="Fauchery L."/>
            <person name="Kohler A."/>
            <person name="Kuo A."/>
            <person name="Labutti K."/>
            <person name="Pangilinan J."/>
            <person name="Lipzen A."/>
            <person name="Riley R."/>
            <person name="Andreopoulos W."/>
            <person name="He G."/>
            <person name="Johnson J."/>
            <person name="Barry K.W."/>
            <person name="Grigoriev I.V."/>
            <person name="Nagy L."/>
            <person name="Hibbett D."/>
            <person name="Henrissat B."/>
            <person name="Matheny P.B."/>
            <person name="Labbe J."/>
            <person name="Martin F."/>
        </authorList>
    </citation>
    <scope>NUCLEOTIDE SEQUENCE</scope>
    <source>
        <strain evidence="1">FP105234-sp</strain>
    </source>
</reference>
<evidence type="ECO:0000313" key="2">
    <source>
        <dbReference type="Proteomes" id="UP000814033"/>
    </source>
</evidence>
<dbReference type="EMBL" id="MU275838">
    <property type="protein sequence ID" value="KAI0053972.1"/>
    <property type="molecule type" value="Genomic_DNA"/>
</dbReference>
<organism evidence="1 2">
    <name type="scientific">Auriscalpium vulgare</name>
    <dbReference type="NCBI Taxonomy" id="40419"/>
    <lineage>
        <taxon>Eukaryota</taxon>
        <taxon>Fungi</taxon>
        <taxon>Dikarya</taxon>
        <taxon>Basidiomycota</taxon>
        <taxon>Agaricomycotina</taxon>
        <taxon>Agaricomycetes</taxon>
        <taxon>Russulales</taxon>
        <taxon>Auriscalpiaceae</taxon>
        <taxon>Auriscalpium</taxon>
    </lineage>
</organism>
<sequence length="939" mass="106565">MAPGSPSARSAHSLIFGSGEQDTPTPRVATDLEEPAEDLIQPDAKGRPQSMYVTLFEDMLTAVLQHEQHLLHDEEIKFFCRLEKLKYEAKYLLIRLCLRKSGKWLRFSSLKYQSEIGATLEEALQALSANSNPEVKQEEPEVVDLTFDDDDEYSSVAPPRHPVKKEEISEPQAGPSSMKLEDHALADQCGDLSFFVHDHVHASMPELLGCLRTDELKSLARDMKVNTTGPRQVLIDALMRTSSSQTTLPFRDVQVKGKKKKLLQTTLPFSQKPPSRLREMVMKILGGCVRVNKDVVMLLRRINLIYLRATQHTTDLLTPSILSYARKRSYAQYDYVRTKHVWPSRAALMAYERALEREMLAEELIEGSSSSTTRGRSRSLASHTPAARGSTRSVSPKKESHVVEEVPPRIQSATALRTLLDDGLYNEWKDLMKSKSDHMACEIGLERFEAGHILTRIIHKCADALGTLKEYDRELVLLNELLAQRHWRRGRRGAWYDRRALILMHHLAKLDLSGETRHRAMLGVVEALEDPDTRLVYRQKLERRLTRLEKLLNIPPEERHVCEGNRQSAKQVNIYRERVRGSLAGLHLDSMGRKIGPDTKDISNYLERKPKAEGGEAPQRALTVSVPEQKGKSTWKGRDGIVVNVEMVALQHYEEDGYKGYHCEGSIVTTLFGLLFWDIIFAPVAGAFETPYQSAPLDLCEDSFYLARQQLFEQRLEEITNGKARDLVKTVDDLHREKGTWCVGVRWDKFPRQHLLDIVDCFLGKSLASICRVLCESYAGHCSGLPDLFLWNHKTRHCKFVEVKGPGDRLQENQKVWIEFLQRAEVDVEVCHVDEAGNEKKQAPPRKRGRRARGKAKKGKDTDEEMEGPESEEEGDMPVNQSDVENDRTLVAEPSSSSSQRKRLAEDLEEPATPLSPKRLRSAATAATSLRNVISSQRR</sequence>
<proteinExistence type="predicted"/>
<reference evidence="1" key="2">
    <citation type="journal article" date="2022" name="New Phytol.">
        <title>Evolutionary transition to the ectomycorrhizal habit in the genomes of a hyperdiverse lineage of mushroom-forming fungi.</title>
        <authorList>
            <person name="Looney B."/>
            <person name="Miyauchi S."/>
            <person name="Morin E."/>
            <person name="Drula E."/>
            <person name="Courty P.E."/>
            <person name="Kohler A."/>
            <person name="Kuo A."/>
            <person name="LaButti K."/>
            <person name="Pangilinan J."/>
            <person name="Lipzen A."/>
            <person name="Riley R."/>
            <person name="Andreopoulos W."/>
            <person name="He G."/>
            <person name="Johnson J."/>
            <person name="Nolan M."/>
            <person name="Tritt A."/>
            <person name="Barry K.W."/>
            <person name="Grigoriev I.V."/>
            <person name="Nagy L.G."/>
            <person name="Hibbett D."/>
            <person name="Henrissat B."/>
            <person name="Matheny P.B."/>
            <person name="Labbe J."/>
            <person name="Martin F.M."/>
        </authorList>
    </citation>
    <scope>NUCLEOTIDE SEQUENCE</scope>
    <source>
        <strain evidence="1">FP105234-sp</strain>
    </source>
</reference>
<protein>
    <submittedName>
        <fullName evidence="1">Uncharacterized protein</fullName>
    </submittedName>
</protein>
<gene>
    <name evidence="1" type="ORF">FA95DRAFT_1551753</name>
</gene>
<dbReference type="Proteomes" id="UP000814033">
    <property type="component" value="Unassembled WGS sequence"/>
</dbReference>
<evidence type="ECO:0000313" key="1">
    <source>
        <dbReference type="EMBL" id="KAI0053972.1"/>
    </source>
</evidence>
<accession>A0ACB8SCN7</accession>
<comment type="caution">
    <text evidence="1">The sequence shown here is derived from an EMBL/GenBank/DDBJ whole genome shotgun (WGS) entry which is preliminary data.</text>
</comment>